<name>A0A919TND7_9ACTN</name>
<sequence length="269" mass="28552">MLALGSLFLLTPRPVSAPPGAEPAYHLLPPPTGGVVPNSTRFAAPANLRRVQIASEPVSLRYDFDGGVGKPIQDTGGRHELRPLGQNGGALRLVPEGTGLAVAYPDRCTLPREKDCPRAILEGQRDDTLNPGRRPLRYGASVLMTHGDLADGANVVQKGYSVGGVSQFKLQVDHRQGHPSCVIAGNRAGIYRAEPRIDVADGSWHDLECNRTENRLTMLVDGVPYASVAVPPNLSVANAEPLRVGGKGLGYGNDQFAGEIDNVFLDIGA</sequence>
<reference evidence="1" key="1">
    <citation type="submission" date="2021-01" db="EMBL/GenBank/DDBJ databases">
        <title>Whole genome shotgun sequence of Actinoplanes siamensis NBRC 109076.</title>
        <authorList>
            <person name="Komaki H."/>
            <person name="Tamura T."/>
        </authorList>
    </citation>
    <scope>NUCLEOTIDE SEQUENCE</scope>
    <source>
        <strain evidence="1">NBRC 109076</strain>
    </source>
</reference>
<dbReference type="AlphaFoldDB" id="A0A919TND7"/>
<evidence type="ECO:0000313" key="2">
    <source>
        <dbReference type="Proteomes" id="UP000629619"/>
    </source>
</evidence>
<gene>
    <name evidence="1" type="ORF">Asi03nite_56310</name>
</gene>
<dbReference type="Gene3D" id="2.60.120.200">
    <property type="match status" value="1"/>
</dbReference>
<protein>
    <recommendedName>
        <fullName evidence="3">Concanavalin A-like lectin/glucanase superfamily protein</fullName>
    </recommendedName>
</protein>
<comment type="caution">
    <text evidence="1">The sequence shown here is derived from an EMBL/GenBank/DDBJ whole genome shotgun (WGS) entry which is preliminary data.</text>
</comment>
<accession>A0A919TND7</accession>
<keyword evidence="2" id="KW-1185">Reference proteome</keyword>
<organism evidence="1 2">
    <name type="scientific">Actinoplanes siamensis</name>
    <dbReference type="NCBI Taxonomy" id="1223317"/>
    <lineage>
        <taxon>Bacteria</taxon>
        <taxon>Bacillati</taxon>
        <taxon>Actinomycetota</taxon>
        <taxon>Actinomycetes</taxon>
        <taxon>Micromonosporales</taxon>
        <taxon>Micromonosporaceae</taxon>
        <taxon>Actinoplanes</taxon>
    </lineage>
</organism>
<evidence type="ECO:0000313" key="1">
    <source>
        <dbReference type="EMBL" id="GIF08093.1"/>
    </source>
</evidence>
<evidence type="ECO:0008006" key="3">
    <source>
        <dbReference type="Google" id="ProtNLM"/>
    </source>
</evidence>
<dbReference type="Pfam" id="PF13385">
    <property type="entry name" value="Laminin_G_3"/>
    <property type="match status" value="1"/>
</dbReference>
<dbReference type="SUPFAM" id="SSF49899">
    <property type="entry name" value="Concanavalin A-like lectins/glucanases"/>
    <property type="match status" value="1"/>
</dbReference>
<dbReference type="EMBL" id="BOMW01000058">
    <property type="protein sequence ID" value="GIF08093.1"/>
    <property type="molecule type" value="Genomic_DNA"/>
</dbReference>
<dbReference type="Proteomes" id="UP000629619">
    <property type="component" value="Unassembled WGS sequence"/>
</dbReference>
<proteinExistence type="predicted"/>
<dbReference type="InterPro" id="IPR013320">
    <property type="entry name" value="ConA-like_dom_sf"/>
</dbReference>